<feature type="transmembrane region" description="Helical" evidence="1">
    <location>
        <begin position="38"/>
        <end position="57"/>
    </location>
</feature>
<comment type="caution">
    <text evidence="2">The sequence shown here is derived from an EMBL/GenBank/DDBJ whole genome shotgun (WGS) entry which is preliminary data.</text>
</comment>
<name>A0A5N5W7X3_STRMB</name>
<proteinExistence type="predicted"/>
<keyword evidence="1" id="KW-0812">Transmembrane</keyword>
<protein>
    <submittedName>
        <fullName evidence="2">Uncharacterized protein</fullName>
    </submittedName>
</protein>
<keyword evidence="1" id="KW-0472">Membrane</keyword>
<dbReference type="RefSeq" id="WP_004947773.1">
    <property type="nucleotide sequence ID" value="NZ_VOKX01000027.1"/>
</dbReference>
<accession>A0A5N5W7X3</accession>
<keyword evidence="1" id="KW-1133">Transmembrane helix</keyword>
<dbReference type="AlphaFoldDB" id="A0A5N5W7X3"/>
<organism evidence="2 3">
    <name type="scientific">Streptomyces mobaraensis</name>
    <name type="common">Streptoverticillium mobaraense</name>
    <dbReference type="NCBI Taxonomy" id="35621"/>
    <lineage>
        <taxon>Bacteria</taxon>
        <taxon>Bacillati</taxon>
        <taxon>Actinomycetota</taxon>
        <taxon>Actinomycetes</taxon>
        <taxon>Kitasatosporales</taxon>
        <taxon>Streptomycetaceae</taxon>
        <taxon>Streptomyces</taxon>
    </lineage>
</organism>
<evidence type="ECO:0000313" key="2">
    <source>
        <dbReference type="EMBL" id="KAB7845070.1"/>
    </source>
</evidence>
<evidence type="ECO:0000256" key="1">
    <source>
        <dbReference type="SAM" id="Phobius"/>
    </source>
</evidence>
<reference evidence="2 3" key="1">
    <citation type="journal article" date="2019" name="Microb. Cell Fact.">
        <title>Exploring novel herbicidin analogues by transcriptional regulator overexpression and MS/MS molecular networking.</title>
        <authorList>
            <person name="Shi Y."/>
            <person name="Gu R."/>
            <person name="Li Y."/>
            <person name="Wang X."/>
            <person name="Ren W."/>
            <person name="Li X."/>
            <person name="Wang L."/>
            <person name="Xie Y."/>
            <person name="Hong B."/>
        </authorList>
    </citation>
    <scope>NUCLEOTIDE SEQUENCE [LARGE SCALE GENOMIC DNA]</scope>
    <source>
        <strain evidence="2 3">US-43</strain>
    </source>
</reference>
<dbReference type="OrthoDB" id="4560886at2"/>
<sequence length="140" mass="15835">MPVRKATIQEHVGRAVAEANPSDRPVVTVYGISGPSPIAMAFLSSVWIFFVDTYFVTFTQQALLFHRAGKLSSRPKELVLALPHHQARHLVSDVRMGSLWSSFRFLMPGREKPTRINVNRPWRPELDQLLRVLAAQPTGY</sequence>
<dbReference type="Proteomes" id="UP000327000">
    <property type="component" value="Unassembled WGS sequence"/>
</dbReference>
<gene>
    <name evidence="2" type="ORF">FRZ00_15310</name>
</gene>
<evidence type="ECO:0000313" key="3">
    <source>
        <dbReference type="Proteomes" id="UP000327000"/>
    </source>
</evidence>
<keyword evidence="3" id="KW-1185">Reference proteome</keyword>
<dbReference type="EMBL" id="VOKX01000027">
    <property type="protein sequence ID" value="KAB7845070.1"/>
    <property type="molecule type" value="Genomic_DNA"/>
</dbReference>